<gene>
    <name evidence="6" type="ORF">IAA64_02095</name>
</gene>
<dbReference type="PROSITE" id="PS01124">
    <property type="entry name" value="HTH_ARAC_FAMILY_2"/>
    <property type="match status" value="1"/>
</dbReference>
<keyword evidence="4" id="KW-1133">Transmembrane helix</keyword>
<keyword evidence="1" id="KW-0805">Transcription regulation</keyword>
<evidence type="ECO:0000256" key="3">
    <source>
        <dbReference type="ARBA" id="ARBA00023163"/>
    </source>
</evidence>
<dbReference type="GO" id="GO:0043565">
    <property type="term" value="F:sequence-specific DNA binding"/>
    <property type="evidence" value="ECO:0007669"/>
    <property type="project" value="InterPro"/>
</dbReference>
<dbReference type="InterPro" id="IPR018060">
    <property type="entry name" value="HTH_AraC"/>
</dbReference>
<dbReference type="GO" id="GO:0003700">
    <property type="term" value="F:DNA-binding transcription factor activity"/>
    <property type="evidence" value="ECO:0007669"/>
    <property type="project" value="InterPro"/>
</dbReference>
<dbReference type="EMBL" id="DVOT01000040">
    <property type="protein sequence ID" value="HIV26733.1"/>
    <property type="molecule type" value="Genomic_DNA"/>
</dbReference>
<feature type="domain" description="HTH araC/xylS-type" evidence="5">
    <location>
        <begin position="653"/>
        <end position="752"/>
    </location>
</feature>
<evidence type="ECO:0000256" key="2">
    <source>
        <dbReference type="ARBA" id="ARBA00023125"/>
    </source>
</evidence>
<keyword evidence="3" id="KW-0804">Transcription</keyword>
<sequence>MAKRFSRNAYDRKTDFHYTAMRSKLYRKYILINLCFILIPVTLFMSLYIYTTDKQVSKDLRASNEYALHQSMRTVDSNVDSLNEFAYRLGTGNQISPYFLRRGNYSTIEALGQLEMYTSQFGFLENLYLSVEGDSTLYSGRGTTSFETLFGQPHSTTSQVYSLEGSWTQEDLWELFQTGEISTSLAEDCQLLNARGERCFLLISPWKSASFVRIGSVIGIVNQSFFQELLNENTSEIVHGTFILDSNRNIIAQEANELLLSEEEVRALAALYPEGIQATDDYNLLFAQSEINGWLYMTVIPHSAMRTTALTANRFLLISIVMITGILVAIGVWFAFQTYQPIRDLYERVSGEDADAKNGEFEAINQYITKIVDNNAQIRDQLEKSQKFETELLLQKIISGNISPEKLEKENQRIRLPHRNNAIAVLKTFERIEPLRREAVLFQPLSKIECAYATEMLYKDYVAILVNVRDATHYQQMLQDIYKSVKGACGCEILIGAGRICANMTELRHSLTEAIIAMEYDKAPQNGHIIHYSEVFSVRPTDYLSCIQSLQLKLIESMRQRDISIAEATLDQLRGMAEEEQDQLRNRYLVSSLIFCLMSAAQEVHMSQRQEKMEELECCENIDSFFYKANMQCEEIIACYSRQIREKQLSLYDRILRYIEENYTSSKLSLSNIAETFEITPSYLSRFFRETHGTTFIDYLTEKRMSEAKRMLESTDMKVQSILEAVGYLDIASFSRKFKQIYGVSPGKYRENFRNSEEHQ</sequence>
<reference evidence="6" key="1">
    <citation type="submission" date="2020-10" db="EMBL/GenBank/DDBJ databases">
        <authorList>
            <person name="Gilroy R."/>
        </authorList>
    </citation>
    <scope>NUCLEOTIDE SEQUENCE</scope>
    <source>
        <strain evidence="6">CHK183-6373</strain>
    </source>
</reference>
<dbReference type="PROSITE" id="PS00041">
    <property type="entry name" value="HTH_ARAC_FAMILY_1"/>
    <property type="match status" value="1"/>
</dbReference>
<reference evidence="6" key="2">
    <citation type="journal article" date="2021" name="PeerJ">
        <title>Extensive microbial diversity within the chicken gut microbiome revealed by metagenomics and culture.</title>
        <authorList>
            <person name="Gilroy R."/>
            <person name="Ravi A."/>
            <person name="Getino M."/>
            <person name="Pursley I."/>
            <person name="Horton D.L."/>
            <person name="Alikhan N.F."/>
            <person name="Baker D."/>
            <person name="Gharbi K."/>
            <person name="Hall N."/>
            <person name="Watson M."/>
            <person name="Adriaenssens E.M."/>
            <person name="Foster-Nyarko E."/>
            <person name="Jarju S."/>
            <person name="Secka A."/>
            <person name="Antonio M."/>
            <person name="Oren A."/>
            <person name="Chaudhuri R.R."/>
            <person name="La Ragione R."/>
            <person name="Hildebrand F."/>
            <person name="Pallen M.J."/>
        </authorList>
    </citation>
    <scope>NUCLEOTIDE SEQUENCE</scope>
    <source>
        <strain evidence="6">CHK183-6373</strain>
    </source>
</reference>
<dbReference type="SMART" id="SM00342">
    <property type="entry name" value="HTH_ARAC"/>
    <property type="match status" value="1"/>
</dbReference>
<keyword evidence="4" id="KW-0812">Transmembrane</keyword>
<dbReference type="InterPro" id="IPR009057">
    <property type="entry name" value="Homeodomain-like_sf"/>
</dbReference>
<keyword evidence="2" id="KW-0238">DNA-binding</keyword>
<evidence type="ECO:0000256" key="1">
    <source>
        <dbReference type="ARBA" id="ARBA00023015"/>
    </source>
</evidence>
<dbReference type="InterPro" id="IPR018062">
    <property type="entry name" value="HTH_AraC-typ_CS"/>
</dbReference>
<keyword evidence="4" id="KW-0472">Membrane</keyword>
<dbReference type="PANTHER" id="PTHR43280">
    <property type="entry name" value="ARAC-FAMILY TRANSCRIPTIONAL REGULATOR"/>
    <property type="match status" value="1"/>
</dbReference>
<dbReference type="Gene3D" id="1.10.10.60">
    <property type="entry name" value="Homeodomain-like"/>
    <property type="match status" value="2"/>
</dbReference>
<protein>
    <submittedName>
        <fullName evidence="6">Helix-turn-helix domain-containing protein</fullName>
    </submittedName>
</protein>
<comment type="caution">
    <text evidence="6">The sequence shown here is derived from an EMBL/GenBank/DDBJ whole genome shotgun (WGS) entry which is preliminary data.</text>
</comment>
<feature type="transmembrane region" description="Helical" evidence="4">
    <location>
        <begin position="29"/>
        <end position="51"/>
    </location>
</feature>
<dbReference type="Proteomes" id="UP000886884">
    <property type="component" value="Unassembled WGS sequence"/>
</dbReference>
<organism evidence="6 7">
    <name type="scientific">Candidatus Ornithocaccomicrobium faecavium</name>
    <dbReference type="NCBI Taxonomy" id="2840890"/>
    <lineage>
        <taxon>Bacteria</taxon>
        <taxon>Bacillati</taxon>
        <taxon>Bacillota</taxon>
        <taxon>Clostridia</taxon>
        <taxon>Candidatus Ornithocaccomicrobium</taxon>
    </lineage>
</organism>
<evidence type="ECO:0000313" key="6">
    <source>
        <dbReference type="EMBL" id="HIV26733.1"/>
    </source>
</evidence>
<dbReference type="SUPFAM" id="SSF46689">
    <property type="entry name" value="Homeodomain-like"/>
    <property type="match status" value="2"/>
</dbReference>
<dbReference type="Pfam" id="PF12833">
    <property type="entry name" value="HTH_18"/>
    <property type="match status" value="1"/>
</dbReference>
<dbReference type="AlphaFoldDB" id="A0A9D1P504"/>
<accession>A0A9D1P504</accession>
<evidence type="ECO:0000259" key="5">
    <source>
        <dbReference type="PROSITE" id="PS01124"/>
    </source>
</evidence>
<proteinExistence type="predicted"/>
<evidence type="ECO:0000313" key="7">
    <source>
        <dbReference type="Proteomes" id="UP000886884"/>
    </source>
</evidence>
<dbReference type="PANTHER" id="PTHR43280:SF10">
    <property type="entry name" value="REGULATORY PROTEIN POCR"/>
    <property type="match status" value="1"/>
</dbReference>
<feature type="transmembrane region" description="Helical" evidence="4">
    <location>
        <begin position="315"/>
        <end position="336"/>
    </location>
</feature>
<evidence type="ECO:0000256" key="4">
    <source>
        <dbReference type="SAM" id="Phobius"/>
    </source>
</evidence>
<name>A0A9D1P504_9FIRM</name>